<organism evidence="1">
    <name type="scientific">Timema shepardi</name>
    <name type="common">Walking stick</name>
    <dbReference type="NCBI Taxonomy" id="629360"/>
    <lineage>
        <taxon>Eukaryota</taxon>
        <taxon>Metazoa</taxon>
        <taxon>Ecdysozoa</taxon>
        <taxon>Arthropoda</taxon>
        <taxon>Hexapoda</taxon>
        <taxon>Insecta</taxon>
        <taxon>Pterygota</taxon>
        <taxon>Neoptera</taxon>
        <taxon>Polyneoptera</taxon>
        <taxon>Phasmatodea</taxon>
        <taxon>Timematodea</taxon>
        <taxon>Timematoidea</taxon>
        <taxon>Timematidae</taxon>
        <taxon>Timema</taxon>
    </lineage>
</organism>
<proteinExistence type="predicted"/>
<name>A0A7R9G5M0_TIMSH</name>
<evidence type="ECO:0000313" key="1">
    <source>
        <dbReference type="EMBL" id="CAD7268031.1"/>
    </source>
</evidence>
<dbReference type="AlphaFoldDB" id="A0A7R9G5M0"/>
<sequence>MMPQELIQDYCFRNRLESNSEHWNALLLSLRELIEWVIRKDTELTGLGPIGGDVACLQKQQNSPTRPITITFCFFTSLGFVNQSGLDEMEQKIVSQPPSCPGAQLAAPRWQRSVVRIREDGDIGARIPVAASVDEKVAIAAMSYGLKYDGIGKVELEEVNPHLREGRVENHLVKTTPVPPTGIRTSISPSSAVELNTTSALANYTTEAGINLLDDHRAFRRQLEDKRPVVENNLLSGRQYIANEPPLSDTSDSEGG</sequence>
<reference evidence="1" key="1">
    <citation type="submission" date="2020-11" db="EMBL/GenBank/DDBJ databases">
        <authorList>
            <person name="Tran Van P."/>
        </authorList>
    </citation>
    <scope>NUCLEOTIDE SEQUENCE</scope>
</reference>
<dbReference type="EMBL" id="OC011326">
    <property type="protein sequence ID" value="CAD7268031.1"/>
    <property type="molecule type" value="Genomic_DNA"/>
</dbReference>
<accession>A0A7R9G5M0</accession>
<protein>
    <submittedName>
        <fullName evidence="1">Uncharacterized protein</fullName>
    </submittedName>
</protein>
<gene>
    <name evidence="1" type="ORF">TSIB3V08_LOCUS12033</name>
</gene>